<dbReference type="InterPro" id="IPR005135">
    <property type="entry name" value="Endo/exonuclease/phosphatase"/>
</dbReference>
<comment type="cofactor">
    <cofactor evidence="1">
        <name>Mn(2+)</name>
        <dbReference type="ChEBI" id="CHEBI:29035"/>
    </cofactor>
</comment>
<evidence type="ECO:0000256" key="6">
    <source>
        <dbReference type="ARBA" id="ARBA00022801"/>
    </source>
</evidence>
<evidence type="ECO:0000256" key="2">
    <source>
        <dbReference type="ARBA" id="ARBA00001946"/>
    </source>
</evidence>
<feature type="chain" id="PRO_5047165687" evidence="9">
    <location>
        <begin position="29"/>
        <end position="300"/>
    </location>
</feature>
<feature type="domain" description="Endonuclease/exonuclease/phosphatase" evidence="10">
    <location>
        <begin position="49"/>
        <end position="278"/>
    </location>
</feature>
<keyword evidence="9" id="KW-0732">Signal</keyword>
<name>A0ABQ6Z4U8_9GAMM</name>
<organism evidence="11 12">
    <name type="scientific">Pseudoxanthomonas daejeonensis</name>
    <dbReference type="NCBI Taxonomy" id="266062"/>
    <lineage>
        <taxon>Bacteria</taxon>
        <taxon>Pseudomonadati</taxon>
        <taxon>Pseudomonadota</taxon>
        <taxon>Gammaproteobacteria</taxon>
        <taxon>Lysobacterales</taxon>
        <taxon>Lysobacteraceae</taxon>
        <taxon>Pseudoxanthomonas</taxon>
    </lineage>
</organism>
<evidence type="ECO:0000256" key="4">
    <source>
        <dbReference type="ARBA" id="ARBA00022723"/>
    </source>
</evidence>
<proteinExistence type="predicted"/>
<dbReference type="RefSeq" id="WP_162411059.1">
    <property type="nucleotide sequence ID" value="NZ_PDWN01000013.1"/>
</dbReference>
<keyword evidence="4" id="KW-0479">Metal-binding</keyword>
<evidence type="ECO:0000256" key="3">
    <source>
        <dbReference type="ARBA" id="ARBA00022722"/>
    </source>
</evidence>
<dbReference type="Gene3D" id="3.60.10.10">
    <property type="entry name" value="Endonuclease/exonuclease/phosphatase"/>
    <property type="match status" value="1"/>
</dbReference>
<feature type="signal peptide" evidence="9">
    <location>
        <begin position="1"/>
        <end position="28"/>
    </location>
</feature>
<dbReference type="InterPro" id="IPR051547">
    <property type="entry name" value="TDP2-like"/>
</dbReference>
<protein>
    <submittedName>
        <fullName evidence="11">Endonuclease</fullName>
    </submittedName>
</protein>
<gene>
    <name evidence="11" type="ORF">CSC65_13180</name>
</gene>
<evidence type="ECO:0000259" key="10">
    <source>
        <dbReference type="Pfam" id="PF03372"/>
    </source>
</evidence>
<evidence type="ECO:0000256" key="7">
    <source>
        <dbReference type="ARBA" id="ARBA00022842"/>
    </source>
</evidence>
<dbReference type="EMBL" id="PDWN01000013">
    <property type="protein sequence ID" value="KAF1693080.1"/>
    <property type="molecule type" value="Genomic_DNA"/>
</dbReference>
<evidence type="ECO:0000256" key="1">
    <source>
        <dbReference type="ARBA" id="ARBA00001936"/>
    </source>
</evidence>
<keyword evidence="3" id="KW-0540">Nuclease</keyword>
<evidence type="ECO:0000313" key="12">
    <source>
        <dbReference type="Proteomes" id="UP000788419"/>
    </source>
</evidence>
<dbReference type="PANTHER" id="PTHR15822">
    <property type="entry name" value="TRAF AND TNF RECEPTOR-ASSOCIATED PROTEIN"/>
    <property type="match status" value="1"/>
</dbReference>
<sequence length="300" mass="32718">MDRLHRVAASLLVYSGLLLCAAPLPALAGALEHGTTAPADAAPGFSVVTLNLHHDRDDWPRRRVQIVETLRRLQPDAIALQEVLQHESLPNQATWLARELGYQSHFVTTDPPSHKRRYGIALLTRTEMLEDGETMLHPLEDHRTAGFARVMVGDQPLNLYFTHLYWAPDGAATRSQQLADLLAYVDATAGDAPSLIAGDFNADATAPELDALHAGWEDAWGALHPDADVAASSTLNPAYFSVPARVDHVFAQRGRLRPVEAELLFAEPDADGTWASDHRGLLVRFSLATDAEPAAEPETP</sequence>
<keyword evidence="11" id="KW-0255">Endonuclease</keyword>
<keyword evidence="8" id="KW-0234">DNA repair</keyword>
<dbReference type="GO" id="GO:0004519">
    <property type="term" value="F:endonuclease activity"/>
    <property type="evidence" value="ECO:0007669"/>
    <property type="project" value="UniProtKB-KW"/>
</dbReference>
<dbReference type="Proteomes" id="UP000788419">
    <property type="component" value="Unassembled WGS sequence"/>
</dbReference>
<dbReference type="PANTHER" id="PTHR15822:SF4">
    <property type="entry name" value="TYROSYL-DNA PHOSPHODIESTERASE 2"/>
    <property type="match status" value="1"/>
</dbReference>
<dbReference type="SUPFAM" id="SSF56219">
    <property type="entry name" value="DNase I-like"/>
    <property type="match status" value="1"/>
</dbReference>
<comment type="caution">
    <text evidence="11">The sequence shown here is derived from an EMBL/GenBank/DDBJ whole genome shotgun (WGS) entry which is preliminary data.</text>
</comment>
<dbReference type="InterPro" id="IPR036691">
    <property type="entry name" value="Endo/exonu/phosph_ase_sf"/>
</dbReference>
<evidence type="ECO:0000313" key="11">
    <source>
        <dbReference type="EMBL" id="KAF1693080.1"/>
    </source>
</evidence>
<keyword evidence="6" id="KW-0378">Hydrolase</keyword>
<keyword evidence="12" id="KW-1185">Reference proteome</keyword>
<keyword evidence="5" id="KW-0227">DNA damage</keyword>
<dbReference type="Pfam" id="PF03372">
    <property type="entry name" value="Exo_endo_phos"/>
    <property type="match status" value="1"/>
</dbReference>
<comment type="cofactor">
    <cofactor evidence="2">
        <name>Mg(2+)</name>
        <dbReference type="ChEBI" id="CHEBI:18420"/>
    </cofactor>
</comment>
<evidence type="ECO:0000256" key="9">
    <source>
        <dbReference type="SAM" id="SignalP"/>
    </source>
</evidence>
<evidence type="ECO:0000256" key="5">
    <source>
        <dbReference type="ARBA" id="ARBA00022763"/>
    </source>
</evidence>
<accession>A0ABQ6Z4U8</accession>
<reference evidence="11 12" key="1">
    <citation type="submission" date="2017-10" db="EMBL/GenBank/DDBJ databases">
        <title>Whole genome sequencing of members of genus Pseudoxanthomonas.</title>
        <authorList>
            <person name="Kumar S."/>
            <person name="Bansal K."/>
            <person name="Kaur A."/>
            <person name="Patil P."/>
            <person name="Sharma S."/>
            <person name="Patil P.B."/>
        </authorList>
    </citation>
    <scope>NUCLEOTIDE SEQUENCE [LARGE SCALE GENOMIC DNA]</scope>
    <source>
        <strain evidence="11 12">DSM 17801</strain>
    </source>
</reference>
<keyword evidence="7" id="KW-0460">Magnesium</keyword>
<evidence type="ECO:0000256" key="8">
    <source>
        <dbReference type="ARBA" id="ARBA00023204"/>
    </source>
</evidence>